<dbReference type="AlphaFoldDB" id="S9SBI0"/>
<dbReference type="InterPro" id="IPR003594">
    <property type="entry name" value="HATPase_dom"/>
</dbReference>
<dbReference type="CDD" id="cd16936">
    <property type="entry name" value="HATPase_RsbW-like"/>
    <property type="match status" value="1"/>
</dbReference>
<reference evidence="3 4" key="1">
    <citation type="submission" date="2013-04" db="EMBL/GenBank/DDBJ databases">
        <authorList>
            <person name="Kuznetsov B."/>
            <person name="Ivanovsky R."/>
        </authorList>
    </citation>
    <scope>NUCLEOTIDE SEQUENCE [LARGE SCALE GENOMIC DNA]</scope>
    <source>
        <strain evidence="3 4">MGU-K5</strain>
    </source>
</reference>
<protein>
    <recommendedName>
        <fullName evidence="2">Histidine kinase/HSP90-like ATPase domain-containing protein</fullName>
    </recommendedName>
</protein>
<evidence type="ECO:0000313" key="4">
    <source>
        <dbReference type="Proteomes" id="UP000015350"/>
    </source>
</evidence>
<dbReference type="OrthoDB" id="7359845at2"/>
<dbReference type="InterPro" id="IPR036890">
    <property type="entry name" value="HATPase_C_sf"/>
</dbReference>
<dbReference type="PANTHER" id="PTHR35526">
    <property type="entry name" value="ANTI-SIGMA-F FACTOR RSBW-RELATED"/>
    <property type="match status" value="1"/>
</dbReference>
<comment type="caution">
    <text evidence="3">The sequence shown here is derived from an EMBL/GenBank/DDBJ whole genome shotgun (WGS) entry which is preliminary data.</text>
</comment>
<organism evidence="3 4">
    <name type="scientific">Magnetospirillum fulvum MGU-K5</name>
    <dbReference type="NCBI Taxonomy" id="1316936"/>
    <lineage>
        <taxon>Bacteria</taxon>
        <taxon>Pseudomonadati</taxon>
        <taxon>Pseudomonadota</taxon>
        <taxon>Alphaproteobacteria</taxon>
        <taxon>Rhodospirillales</taxon>
        <taxon>Rhodospirillaceae</taxon>
        <taxon>Magnetospirillum</taxon>
    </lineage>
</organism>
<dbReference type="STRING" id="1316936.K678_10786"/>
<dbReference type="Gene3D" id="3.30.565.10">
    <property type="entry name" value="Histidine kinase-like ATPase, C-terminal domain"/>
    <property type="match status" value="1"/>
</dbReference>
<keyword evidence="1" id="KW-0723">Serine/threonine-protein kinase</keyword>
<proteinExistence type="predicted"/>
<name>S9SBI0_MAGFU</name>
<feature type="domain" description="Histidine kinase/HSP90-like ATPase" evidence="2">
    <location>
        <begin position="84"/>
        <end position="222"/>
    </location>
</feature>
<evidence type="ECO:0000256" key="1">
    <source>
        <dbReference type="ARBA" id="ARBA00022527"/>
    </source>
</evidence>
<dbReference type="eggNOG" id="COG2172">
    <property type="taxonomic scope" value="Bacteria"/>
</dbReference>
<keyword evidence="1" id="KW-0418">Kinase</keyword>
<dbReference type="Proteomes" id="UP000015350">
    <property type="component" value="Unassembled WGS sequence"/>
</dbReference>
<evidence type="ECO:0000259" key="2">
    <source>
        <dbReference type="Pfam" id="PF13581"/>
    </source>
</evidence>
<dbReference type="InterPro" id="IPR050267">
    <property type="entry name" value="Anti-sigma-factor_SerPK"/>
</dbReference>
<dbReference type="SUPFAM" id="SSF55874">
    <property type="entry name" value="ATPase domain of HSP90 chaperone/DNA topoisomerase II/histidine kinase"/>
    <property type="match status" value="1"/>
</dbReference>
<keyword evidence="1" id="KW-0808">Transferase</keyword>
<sequence>MQFPEISLFDDATAWTVPGTGGTLLVGAATEEAVRLGLSAPYRGYFETGPMQWNDIDSGLRAAIRAGGLVLSLTTASAWKIDLTQLVTEAVIDRFGPVNDARRHEIELCLSESLTNALLHGNLEMDSAPRDSLSGLVRYLDQIEERLRDSRLAAKRIDLLITPSSSGRLRVAVRDRGPGFDAEYYLDRPLVTEAKHGRGLPLIRQLAGSVAARDAGRTLVMSFSRAG</sequence>
<evidence type="ECO:0000313" key="3">
    <source>
        <dbReference type="EMBL" id="EPY01453.1"/>
    </source>
</evidence>
<gene>
    <name evidence="3" type="ORF">K678_10786</name>
</gene>
<dbReference type="EMBL" id="AQPH01000039">
    <property type="protein sequence ID" value="EPY01453.1"/>
    <property type="molecule type" value="Genomic_DNA"/>
</dbReference>
<dbReference type="GO" id="GO:0004674">
    <property type="term" value="F:protein serine/threonine kinase activity"/>
    <property type="evidence" value="ECO:0007669"/>
    <property type="project" value="UniProtKB-KW"/>
</dbReference>
<dbReference type="RefSeq" id="WP_021132471.1">
    <property type="nucleotide sequence ID" value="NZ_AQPH01000039.1"/>
</dbReference>
<dbReference type="Pfam" id="PF13581">
    <property type="entry name" value="HATPase_c_2"/>
    <property type="match status" value="1"/>
</dbReference>
<accession>S9SBI0</accession>
<dbReference type="PANTHER" id="PTHR35526:SF3">
    <property type="entry name" value="ANTI-SIGMA-F FACTOR RSBW"/>
    <property type="match status" value="1"/>
</dbReference>